<dbReference type="EMBL" id="CP002408">
    <property type="protein sequence ID" value="AFU57146.1"/>
    <property type="molecule type" value="Genomic_DNA"/>
</dbReference>
<protein>
    <submittedName>
        <fullName evidence="2">Putative 1-(5-phosphoribosyl)-5-amino-4-imidazole-carboxylate (AIR) carboxylase</fullName>
    </submittedName>
</protein>
<proteinExistence type="predicted"/>
<dbReference type="SUPFAM" id="SSF52255">
    <property type="entry name" value="N5-CAIR mutase (phosphoribosylaminoimidazole carboxylase, PurE)"/>
    <property type="match status" value="1"/>
</dbReference>
<evidence type="ECO:0000313" key="3">
    <source>
        <dbReference type="Proteomes" id="UP000008037"/>
    </source>
</evidence>
<accession>K0I7A8</accession>
<dbReference type="SMART" id="SM01001">
    <property type="entry name" value="AIRC"/>
    <property type="match status" value="1"/>
</dbReference>
<name>K0I7A8_NITGG</name>
<dbReference type="InterPro" id="IPR000031">
    <property type="entry name" value="PurE_dom"/>
</dbReference>
<dbReference type="Pfam" id="PF00731">
    <property type="entry name" value="AIRC"/>
    <property type="match status" value="1"/>
</dbReference>
<sequence length="260" mass="27284">MDLHTILDRFANGSLSLSDVEKEISIHAIEKIGDIAKLDVGREMRRGMPEIIFAENKEYRDIIRIALAAVRHNGQAVVSRIRKSELSKVTNALKKKGLLVEVGRNSTTLLASDKSFSRKKIMTGAKIGIMAAGTSDIGVAEEARLVAKAMGCEAIASYDVGIAGMHRLFPALKEMVAQNTGAIVVVAGMEGALASVVTSMVDVPVVGVPTSIGYGFGANGIAALASMLQSCTLGLAVVNIDNGVGAGAYAASIAKRMTRK</sequence>
<dbReference type="BioCyc" id="CNIT1237085:G1324-197-MONOMER"/>
<feature type="domain" description="PurE" evidence="1">
    <location>
        <begin position="125"/>
        <end position="259"/>
    </location>
</feature>
<dbReference type="OrthoDB" id="372165at2157"/>
<dbReference type="InParanoid" id="K0I7A8"/>
<dbReference type="GO" id="GO:0006189">
    <property type="term" value="P:'de novo' IMP biosynthetic process"/>
    <property type="evidence" value="ECO:0007669"/>
    <property type="project" value="InterPro"/>
</dbReference>
<gene>
    <name evidence="2" type="ordered locus">Ngar_c01970</name>
</gene>
<dbReference type="Proteomes" id="UP000008037">
    <property type="component" value="Chromosome"/>
</dbReference>
<dbReference type="NCBIfam" id="NF033503">
    <property type="entry name" value="LarB"/>
    <property type="match status" value="1"/>
</dbReference>
<dbReference type="PATRIC" id="fig|1237085.11.peg.197"/>
<dbReference type="STRING" id="1237085.Ngar_c01970"/>
<dbReference type="GeneID" id="13796373"/>
<dbReference type="InterPro" id="IPR039476">
    <property type="entry name" value="P2CMN_synthase_LarB"/>
</dbReference>
<dbReference type="PANTHER" id="PTHR43064">
    <property type="entry name" value="PHOSPHORIBOSYLAMINOIMIDAZOLE CARBOXYLASE-RELATED"/>
    <property type="match status" value="1"/>
</dbReference>
<dbReference type="Gene3D" id="3.40.50.1970">
    <property type="match status" value="1"/>
</dbReference>
<evidence type="ECO:0000259" key="1">
    <source>
        <dbReference type="SMART" id="SM01001"/>
    </source>
</evidence>
<evidence type="ECO:0000313" key="2">
    <source>
        <dbReference type="EMBL" id="AFU57146.1"/>
    </source>
</evidence>
<dbReference type="RefSeq" id="WP_015017719.1">
    <property type="nucleotide sequence ID" value="NC_018719.1"/>
</dbReference>
<dbReference type="KEGG" id="nga:Ngar_c01970"/>
<dbReference type="PANTHER" id="PTHR43064:SF1">
    <property type="entry name" value="SLL1489 PROTEIN"/>
    <property type="match status" value="1"/>
</dbReference>
<dbReference type="AlphaFoldDB" id="K0I7A8"/>
<reference evidence="2 3" key="1">
    <citation type="journal article" date="2012" name="Environ. Microbiol.">
        <title>The genome of the ammonia-oxidizing Candidatus Nitrososphaera gargensis: insights into metabolic versatility and environmental adaptations.</title>
        <authorList>
            <person name="Spang A."/>
            <person name="Poehlein A."/>
            <person name="Offre P."/>
            <person name="Zumbragel S."/>
            <person name="Haider S."/>
            <person name="Rychlik N."/>
            <person name="Nowka B."/>
            <person name="Schmeisser C."/>
            <person name="Lebedeva E.V."/>
            <person name="Rattei T."/>
            <person name="Bohm C."/>
            <person name="Schmid M."/>
            <person name="Galushko A."/>
            <person name="Hatzenpichler R."/>
            <person name="Weinmaier T."/>
            <person name="Daniel R."/>
            <person name="Schleper C."/>
            <person name="Spieck E."/>
            <person name="Streit W."/>
            <person name="Wagner M."/>
        </authorList>
    </citation>
    <scope>NUCLEOTIDE SEQUENCE [LARGE SCALE GENOMIC DNA]</scope>
    <source>
        <strain evidence="3">Ga9.2</strain>
    </source>
</reference>
<dbReference type="GO" id="GO:0016787">
    <property type="term" value="F:hydrolase activity"/>
    <property type="evidence" value="ECO:0007669"/>
    <property type="project" value="InterPro"/>
</dbReference>
<keyword evidence="3" id="KW-1185">Reference proteome</keyword>
<organism evidence="2 3">
    <name type="scientific">Nitrososphaera gargensis (strain Ga9.2)</name>
    <dbReference type="NCBI Taxonomy" id="1237085"/>
    <lineage>
        <taxon>Archaea</taxon>
        <taxon>Nitrososphaerota</taxon>
        <taxon>Nitrososphaeria</taxon>
        <taxon>Nitrososphaerales</taxon>
        <taxon>Nitrososphaeraceae</taxon>
        <taxon>Nitrososphaera</taxon>
    </lineage>
</organism>
<dbReference type="HOGENOM" id="CLU_065705_0_0_2"/>